<dbReference type="PROSITE" id="PS50995">
    <property type="entry name" value="HTH_MARR_2"/>
    <property type="match status" value="1"/>
</dbReference>
<dbReference type="CDD" id="cd00090">
    <property type="entry name" value="HTH_ARSR"/>
    <property type="match status" value="1"/>
</dbReference>
<evidence type="ECO:0000313" key="6">
    <source>
        <dbReference type="EMBL" id="AZG46064.1"/>
    </source>
</evidence>
<evidence type="ECO:0000256" key="2">
    <source>
        <dbReference type="ARBA" id="ARBA00023125"/>
    </source>
</evidence>
<dbReference type="SUPFAM" id="SSF46785">
    <property type="entry name" value="Winged helix' DNA-binding domain"/>
    <property type="match status" value="1"/>
</dbReference>
<reference evidence="6 7" key="1">
    <citation type="submission" date="2018-11" db="EMBL/GenBank/DDBJ databases">
        <title>Gordonia insulae sp. nov., isolated from an island soil.</title>
        <authorList>
            <person name="Kim Y.S."/>
            <person name="Kim S.B."/>
        </authorList>
    </citation>
    <scope>NUCLEOTIDE SEQUENCE [LARGE SCALE GENOMIC DNA]</scope>
    <source>
        <strain evidence="6 7">MMS17-SY073</strain>
    </source>
</reference>
<dbReference type="InterPro" id="IPR023187">
    <property type="entry name" value="Tscrpt_reg_MarR-type_CS"/>
</dbReference>
<evidence type="ECO:0000256" key="4">
    <source>
        <dbReference type="SAM" id="MobiDB-lite"/>
    </source>
</evidence>
<keyword evidence="2" id="KW-0238">DNA-binding</keyword>
<protein>
    <recommendedName>
        <fullName evidence="5">HTH marR-type domain-containing protein</fullName>
    </recommendedName>
</protein>
<dbReference type="InterPro" id="IPR036388">
    <property type="entry name" value="WH-like_DNA-bd_sf"/>
</dbReference>
<name>A0A3G8JLV8_9ACTN</name>
<sequence length="190" mass="20037">MSASLSSSVGSSRCAARSVDDAFDALIGFLDRLACVGKAHTMDTLAATELTFSQLRVMFALGAHGDGAECMSVNEIADHVNLSLASAGRTVDKLVGAGLVDRREDAADRRVKRVSLTAAGHEIVDSQLSVKQDLIRTFVARLPAPLRAGLCDALNPIVDNEVDYFAGIGDPPPDPERPDSPDNSSQKVTS</sequence>
<accession>A0A3G8JLV8</accession>
<dbReference type="PRINTS" id="PR00598">
    <property type="entry name" value="HTHMARR"/>
</dbReference>
<dbReference type="Pfam" id="PF12802">
    <property type="entry name" value="MarR_2"/>
    <property type="match status" value="1"/>
</dbReference>
<evidence type="ECO:0000256" key="1">
    <source>
        <dbReference type="ARBA" id="ARBA00023015"/>
    </source>
</evidence>
<dbReference type="PROSITE" id="PS01117">
    <property type="entry name" value="HTH_MARR_1"/>
    <property type="match status" value="1"/>
</dbReference>
<gene>
    <name evidence="6" type="ORF">D7316_02664</name>
</gene>
<dbReference type="PANTHER" id="PTHR42756">
    <property type="entry name" value="TRANSCRIPTIONAL REGULATOR, MARR"/>
    <property type="match status" value="1"/>
</dbReference>
<dbReference type="InterPro" id="IPR036390">
    <property type="entry name" value="WH_DNA-bd_sf"/>
</dbReference>
<feature type="domain" description="HTH marR-type" evidence="5">
    <location>
        <begin position="19"/>
        <end position="159"/>
    </location>
</feature>
<evidence type="ECO:0000313" key="7">
    <source>
        <dbReference type="Proteomes" id="UP000271469"/>
    </source>
</evidence>
<dbReference type="KEGG" id="gom:D7316_02664"/>
<dbReference type="Gene3D" id="1.10.10.10">
    <property type="entry name" value="Winged helix-like DNA-binding domain superfamily/Winged helix DNA-binding domain"/>
    <property type="match status" value="1"/>
</dbReference>
<dbReference type="AlphaFoldDB" id="A0A3G8JLV8"/>
<dbReference type="Proteomes" id="UP000271469">
    <property type="component" value="Chromosome"/>
</dbReference>
<evidence type="ECO:0000259" key="5">
    <source>
        <dbReference type="PROSITE" id="PS50995"/>
    </source>
</evidence>
<feature type="region of interest" description="Disordered" evidence="4">
    <location>
        <begin position="165"/>
        <end position="190"/>
    </location>
</feature>
<evidence type="ECO:0000256" key="3">
    <source>
        <dbReference type="ARBA" id="ARBA00023163"/>
    </source>
</evidence>
<dbReference type="EMBL" id="CP033972">
    <property type="protein sequence ID" value="AZG46064.1"/>
    <property type="molecule type" value="Genomic_DNA"/>
</dbReference>
<organism evidence="6 7">
    <name type="scientific">Gordonia insulae</name>
    <dbReference type="NCBI Taxonomy" id="2420509"/>
    <lineage>
        <taxon>Bacteria</taxon>
        <taxon>Bacillati</taxon>
        <taxon>Actinomycetota</taxon>
        <taxon>Actinomycetes</taxon>
        <taxon>Mycobacteriales</taxon>
        <taxon>Gordoniaceae</taxon>
        <taxon>Gordonia</taxon>
    </lineage>
</organism>
<keyword evidence="1" id="KW-0805">Transcription regulation</keyword>
<keyword evidence="3" id="KW-0804">Transcription</keyword>
<dbReference type="InterPro" id="IPR000835">
    <property type="entry name" value="HTH_MarR-typ"/>
</dbReference>
<dbReference type="GO" id="GO:0003677">
    <property type="term" value="F:DNA binding"/>
    <property type="evidence" value="ECO:0007669"/>
    <property type="project" value="UniProtKB-KW"/>
</dbReference>
<proteinExistence type="predicted"/>
<dbReference type="SMART" id="SM00347">
    <property type="entry name" value="HTH_MARR"/>
    <property type="match status" value="1"/>
</dbReference>
<dbReference type="InterPro" id="IPR011991">
    <property type="entry name" value="ArsR-like_HTH"/>
</dbReference>
<dbReference type="PANTHER" id="PTHR42756:SF1">
    <property type="entry name" value="TRANSCRIPTIONAL REPRESSOR OF EMRAB OPERON"/>
    <property type="match status" value="1"/>
</dbReference>
<keyword evidence="7" id="KW-1185">Reference proteome</keyword>
<dbReference type="GO" id="GO:0003700">
    <property type="term" value="F:DNA-binding transcription factor activity"/>
    <property type="evidence" value="ECO:0007669"/>
    <property type="project" value="InterPro"/>
</dbReference>
<dbReference type="RefSeq" id="WP_232016896.1">
    <property type="nucleotide sequence ID" value="NZ_CP033972.1"/>
</dbReference>